<organism evidence="3 4">
    <name type="scientific">Bifidobacterium animalis subsp. lactis</name>
    <name type="common">Bifidobacterium lactis</name>
    <dbReference type="NCBI Taxonomy" id="302911"/>
    <lineage>
        <taxon>Bacteria</taxon>
        <taxon>Bacillati</taxon>
        <taxon>Actinomycetota</taxon>
        <taxon>Actinomycetes</taxon>
        <taxon>Bifidobacteriales</taxon>
        <taxon>Bifidobacteriaceae</taxon>
        <taxon>Bifidobacterium</taxon>
    </lineage>
</organism>
<name>A0A8B3RGF4_BIFAN</name>
<dbReference type="SUPFAM" id="SSF53448">
    <property type="entry name" value="Nucleotide-diphospho-sugar transferases"/>
    <property type="match status" value="1"/>
</dbReference>
<dbReference type="Gene3D" id="3.90.550.10">
    <property type="entry name" value="Spore Coat Polysaccharide Biosynthesis Protein SpsA, Chain A"/>
    <property type="match status" value="1"/>
</dbReference>
<sequence length="338" mass="38799">MKNEKKQPLLSVVVAAYNIEGTIDRIFDHLLEARHRNETEVVIVNDGSNDRTSELARGYAQRFPDWVRVVNKPNGGHGSALTAGFQVATGKYCRPLDGDDWLDPKGLDTLLEYLSTHTADMVICDNIVLNLDTDAEKRNHCALPPQSQCSLKNVDELEILPNYHMLIFTTEILKRIPAIDQHCFYVDNEYDAYPLIYVKTVVYLPFVVYVHTVGNEEQSTSFQSLVRNEANIRTVFYSLLRYCHNPEYTDNPIAMHLIGRYAADVLRLFIAVAFVLPSDEGKTKLHALFLDIKRQYPQYYRSMNVGIRGDVYRKLHCHGYELIRRLLAMKNGNKSIVW</sequence>
<comment type="similarity">
    <text evidence="1">Belongs to the glycosyltransferase 2 family.</text>
</comment>
<feature type="domain" description="Glycosyltransferase 2-like" evidence="2">
    <location>
        <begin position="11"/>
        <end position="142"/>
    </location>
</feature>
<dbReference type="InterPro" id="IPR001173">
    <property type="entry name" value="Glyco_trans_2-like"/>
</dbReference>
<dbReference type="AlphaFoldDB" id="A0A8B3RGF4"/>
<dbReference type="Proteomes" id="UP000293613">
    <property type="component" value="Unassembled WGS sequence"/>
</dbReference>
<evidence type="ECO:0000256" key="1">
    <source>
        <dbReference type="ARBA" id="ARBA00006739"/>
    </source>
</evidence>
<dbReference type="InterPro" id="IPR050256">
    <property type="entry name" value="Glycosyltransferase_2"/>
</dbReference>
<dbReference type="PANTHER" id="PTHR48090:SF7">
    <property type="entry name" value="RFBJ PROTEIN"/>
    <property type="match status" value="1"/>
</dbReference>
<evidence type="ECO:0000259" key="2">
    <source>
        <dbReference type="Pfam" id="PF00535"/>
    </source>
</evidence>
<protein>
    <submittedName>
        <fullName evidence="3">Glycosyl transferase</fullName>
    </submittedName>
</protein>
<dbReference type="EMBL" id="RSCO01000031">
    <property type="protein sequence ID" value="RYM93650.1"/>
    <property type="molecule type" value="Genomic_DNA"/>
</dbReference>
<gene>
    <name evidence="3" type="ORF">PG2011B_1385</name>
</gene>
<reference evidence="3 4" key="1">
    <citation type="journal article" date="2019" name="Appl. Environ. Microbiol.">
        <title>Dissecting the evolutionary development of the Bifidobacterium animalis species through comparative genomics analyses.</title>
        <authorList>
            <person name="Lugli G.A."/>
            <person name="Mancino W."/>
            <person name="Milani C."/>
            <person name="Duranti S."/>
            <person name="Mancabelli L."/>
            <person name="Napoli S."/>
            <person name="Mangifesta M."/>
            <person name="Viappiani A."/>
            <person name="Anzalone R."/>
            <person name="Longhi G."/>
            <person name="van Sinderen D."/>
            <person name="Ventura M."/>
            <person name="Turroni F."/>
        </authorList>
    </citation>
    <scope>NUCLEOTIDE SEQUENCE [LARGE SCALE GENOMIC DNA]</scope>
    <source>
        <strain evidence="3 4">2011B</strain>
    </source>
</reference>
<keyword evidence="3" id="KW-0808">Transferase</keyword>
<evidence type="ECO:0000313" key="4">
    <source>
        <dbReference type="Proteomes" id="UP000293613"/>
    </source>
</evidence>
<dbReference type="InterPro" id="IPR029044">
    <property type="entry name" value="Nucleotide-diphossugar_trans"/>
</dbReference>
<dbReference type="GO" id="GO:0016740">
    <property type="term" value="F:transferase activity"/>
    <property type="evidence" value="ECO:0007669"/>
    <property type="project" value="UniProtKB-KW"/>
</dbReference>
<dbReference type="CDD" id="cd04179">
    <property type="entry name" value="DPM_DPG-synthase_like"/>
    <property type="match status" value="1"/>
</dbReference>
<accession>A0A8B3RGF4</accession>
<comment type="caution">
    <text evidence="3">The sequence shown here is derived from an EMBL/GenBank/DDBJ whole genome shotgun (WGS) entry which is preliminary data.</text>
</comment>
<evidence type="ECO:0000313" key="3">
    <source>
        <dbReference type="EMBL" id="RYM93650.1"/>
    </source>
</evidence>
<dbReference type="Pfam" id="PF00535">
    <property type="entry name" value="Glycos_transf_2"/>
    <property type="match status" value="1"/>
</dbReference>
<proteinExistence type="inferred from homology"/>
<dbReference type="PANTHER" id="PTHR48090">
    <property type="entry name" value="UNDECAPRENYL-PHOSPHATE 4-DEOXY-4-FORMAMIDO-L-ARABINOSE TRANSFERASE-RELATED"/>
    <property type="match status" value="1"/>
</dbReference>
<dbReference type="RefSeq" id="WP_130077661.1">
    <property type="nucleotide sequence ID" value="NZ_RSCO01000031.1"/>
</dbReference>